<dbReference type="EMBL" id="CP000283">
    <property type="protein sequence ID" value="ABE40280.1"/>
    <property type="molecule type" value="Genomic_DNA"/>
</dbReference>
<feature type="transmembrane region" description="Helical" evidence="2">
    <location>
        <begin position="477"/>
        <end position="498"/>
    </location>
</feature>
<evidence type="ECO:0000256" key="1">
    <source>
        <dbReference type="SAM" id="MobiDB-lite"/>
    </source>
</evidence>
<dbReference type="Pfam" id="PF13231">
    <property type="entry name" value="PMT_2"/>
    <property type="match status" value="1"/>
</dbReference>
<evidence type="ECO:0000313" key="4">
    <source>
        <dbReference type="EMBL" id="ABE40280.1"/>
    </source>
</evidence>
<feature type="transmembrane region" description="Helical" evidence="2">
    <location>
        <begin position="290"/>
        <end position="316"/>
    </location>
</feature>
<dbReference type="GO" id="GO:0016740">
    <property type="term" value="F:transferase activity"/>
    <property type="evidence" value="ECO:0007669"/>
    <property type="project" value="UniProtKB-KW"/>
</dbReference>
<keyword evidence="2" id="KW-0472">Membrane</keyword>
<gene>
    <name evidence="4" type="ordered locus">RPD_3054</name>
</gene>
<evidence type="ECO:0000313" key="5">
    <source>
        <dbReference type="Proteomes" id="UP000001818"/>
    </source>
</evidence>
<feature type="domain" description="Glycosyltransferase RgtA/B/C/D-like" evidence="3">
    <location>
        <begin position="191"/>
        <end position="350"/>
    </location>
</feature>
<accession>Q135F9</accession>
<feature type="transmembrane region" description="Helical" evidence="2">
    <location>
        <begin position="245"/>
        <end position="278"/>
    </location>
</feature>
<feature type="transmembrane region" description="Helical" evidence="2">
    <location>
        <begin position="328"/>
        <end position="353"/>
    </location>
</feature>
<feature type="region of interest" description="Disordered" evidence="1">
    <location>
        <begin position="1"/>
        <end position="122"/>
    </location>
</feature>
<feature type="transmembrane region" description="Helical" evidence="2">
    <location>
        <begin position="214"/>
        <end position="233"/>
    </location>
</feature>
<reference evidence="4 5" key="1">
    <citation type="submission" date="2006-03" db="EMBL/GenBank/DDBJ databases">
        <title>Complete sequence of Rhodopseudomonas palustris BisB5.</title>
        <authorList>
            <consortium name="US DOE Joint Genome Institute"/>
            <person name="Copeland A."/>
            <person name="Lucas S."/>
            <person name="Lapidus A."/>
            <person name="Barry K."/>
            <person name="Detter J.C."/>
            <person name="Glavina del Rio T."/>
            <person name="Hammon N."/>
            <person name="Israni S."/>
            <person name="Dalin E."/>
            <person name="Tice H."/>
            <person name="Pitluck S."/>
            <person name="Chain P."/>
            <person name="Malfatti S."/>
            <person name="Shin M."/>
            <person name="Vergez L."/>
            <person name="Schmutz J."/>
            <person name="Larimer F."/>
            <person name="Land M."/>
            <person name="Hauser L."/>
            <person name="Pelletier D.A."/>
            <person name="Kyrpides N."/>
            <person name="Lykidis A."/>
            <person name="Oda Y."/>
            <person name="Harwood C.S."/>
            <person name="Richardson P."/>
        </authorList>
    </citation>
    <scope>NUCLEOTIDE SEQUENCE [LARGE SCALE GENOMIC DNA]</scope>
    <source>
        <strain evidence="4 5">BisB5</strain>
    </source>
</reference>
<keyword evidence="4" id="KW-0808">Transferase</keyword>
<dbReference type="Proteomes" id="UP000001818">
    <property type="component" value="Chromosome"/>
</dbReference>
<organism evidence="4 5">
    <name type="scientific">Rhodopseudomonas palustris (strain BisB5)</name>
    <dbReference type="NCBI Taxonomy" id="316057"/>
    <lineage>
        <taxon>Bacteria</taxon>
        <taxon>Pseudomonadati</taxon>
        <taxon>Pseudomonadota</taxon>
        <taxon>Alphaproteobacteria</taxon>
        <taxon>Hyphomicrobiales</taxon>
        <taxon>Nitrobacteraceae</taxon>
        <taxon>Rhodopseudomonas</taxon>
    </lineage>
</organism>
<dbReference type="eggNOG" id="COG1807">
    <property type="taxonomic scope" value="Bacteria"/>
</dbReference>
<dbReference type="BioCyc" id="RPAL316057:RPD_RS15335-MONOMER"/>
<protein>
    <submittedName>
        <fullName evidence="4">4-amino-4-deoxy-L-arabinose transferase and related glycosyltransferases of PMT family-like</fullName>
    </submittedName>
</protein>
<feature type="transmembrane region" description="Helical" evidence="2">
    <location>
        <begin position="148"/>
        <end position="167"/>
    </location>
</feature>
<evidence type="ECO:0000256" key="2">
    <source>
        <dbReference type="SAM" id="Phobius"/>
    </source>
</evidence>
<keyword evidence="2" id="KW-0812">Transmembrane</keyword>
<evidence type="ECO:0000259" key="3">
    <source>
        <dbReference type="Pfam" id="PF13231"/>
    </source>
</evidence>
<keyword evidence="2" id="KW-1133">Transmembrane helix</keyword>
<dbReference type="KEGG" id="rpd:RPD_3054"/>
<name>Q135F9_RHOPS</name>
<sequence precursor="true">MTAPPICRGRRTIKRKQPKNRRPKKKHQGGRSQAGSVASSAATPASSDAAAPAAPGDTAVAPAPAAAAPPPAAANKAERAPVRPAPVGHKRSAPPPKPAQYKSAPRQPAALPTPNSPAAKPVAAAPPGLLLSACDTVLQILRNEPRRLLLWILGIYGGLWFAAAISFPSLPAVSYEMALFGKELEAGYWKYPPLAPWLTEIAALLTGRWDGSQLVLSIGSALAALVLVWRLGAGIVGHSGATLAVALTILIGCFGPQVTAFDPAIASLPLVVAAVALYRKAVLGQARWSWVGLGIVCALLANANHAGFALMLVLIGHLLLTREGRRHLLTAGPAIAALACFVVLLPHLMWLAQMNAAGTLTPVVHASDLLSRIATAFAFVFGQAGLHLGLILVAVLAMLPRVPLQGEPAVLQLEAPTGFDRSLILAAAFVPSLLVAAGSVVGWFTIGAYTGSALVALSGLALVLLLPPQIVLRAPRLAVVVWLLVLIGVPFGATASIYSKAYGSGPLPTELYPARALSNAMQAVWKSRTTRPLDIVTGSTRQAGFVALTASPRPSVFIDADFAKSPWITPDRLKQSGTLVVWSTDEFARTDEIPAPYRSALGAAAPLFGTMVLPLGRGKLKAYGWAMIAPDGVQLPAAAPPAPK</sequence>
<dbReference type="AlphaFoldDB" id="Q135F9"/>
<feature type="transmembrane region" description="Helical" evidence="2">
    <location>
        <begin position="446"/>
        <end position="465"/>
    </location>
</feature>
<feature type="transmembrane region" description="Helical" evidence="2">
    <location>
        <begin position="373"/>
        <end position="399"/>
    </location>
</feature>
<dbReference type="InterPro" id="IPR038731">
    <property type="entry name" value="RgtA/B/C-like"/>
</dbReference>
<feature type="transmembrane region" description="Helical" evidence="2">
    <location>
        <begin position="419"/>
        <end position="440"/>
    </location>
</feature>
<feature type="compositionally biased region" description="Basic residues" evidence="1">
    <location>
        <begin position="8"/>
        <end position="29"/>
    </location>
</feature>
<proteinExistence type="predicted"/>
<dbReference type="HOGENOM" id="CLU_028670_0_0_5"/>
<dbReference type="STRING" id="316057.RPD_3054"/>
<feature type="compositionally biased region" description="Low complexity" evidence="1">
    <location>
        <begin position="34"/>
        <end position="66"/>
    </location>
</feature>